<dbReference type="Gene3D" id="1.10.10.10">
    <property type="entry name" value="Winged helix-like DNA-binding domain superfamily/Winged helix DNA-binding domain"/>
    <property type="match status" value="1"/>
</dbReference>
<dbReference type="CDD" id="cd07377">
    <property type="entry name" value="WHTH_GntR"/>
    <property type="match status" value="1"/>
</dbReference>
<sequence>MERDMHPELKIEQVPQTLREIAVGRLRGAIIAGRFRGGERLVERTLCDQLGVSRSVVREAIRYLEAEGLVEIAPRSGPVVATLDWPQAQQIYKIRLLLEADAAADCARRADAATKASLREAQIALAAAAADPQAQPLSDATTHFYEVIFRAAGHDVAWEIVQRLNGRISRLRALTLQTSDRHVSGPVRMARICDAILDNDPEAAAAAVRDHLTEAAEIARRLLQAEARAEGATG</sequence>
<dbReference type="AlphaFoldDB" id="A0A918MKM4"/>
<proteinExistence type="predicted"/>
<dbReference type="Pfam" id="PF07729">
    <property type="entry name" value="FCD"/>
    <property type="match status" value="1"/>
</dbReference>
<feature type="domain" description="HTH gntR-type" evidence="4">
    <location>
        <begin position="16"/>
        <end position="83"/>
    </location>
</feature>
<dbReference type="PRINTS" id="PR00035">
    <property type="entry name" value="HTHGNTR"/>
</dbReference>
<evidence type="ECO:0000256" key="2">
    <source>
        <dbReference type="ARBA" id="ARBA00023125"/>
    </source>
</evidence>
<gene>
    <name evidence="5" type="ORF">GCM10011452_25020</name>
</gene>
<dbReference type="SUPFAM" id="SSF46785">
    <property type="entry name" value="Winged helix' DNA-binding domain"/>
    <property type="match status" value="1"/>
</dbReference>
<dbReference type="PANTHER" id="PTHR43537:SF24">
    <property type="entry name" value="GLUCONATE OPERON TRANSCRIPTIONAL REPRESSOR"/>
    <property type="match status" value="1"/>
</dbReference>
<reference evidence="5" key="2">
    <citation type="submission" date="2020-09" db="EMBL/GenBank/DDBJ databases">
        <authorList>
            <person name="Sun Q."/>
            <person name="Kim S."/>
        </authorList>
    </citation>
    <scope>NUCLEOTIDE SEQUENCE</scope>
    <source>
        <strain evidence="5">KCTC 23714</strain>
    </source>
</reference>
<evidence type="ECO:0000313" key="5">
    <source>
        <dbReference type="EMBL" id="GGW35459.1"/>
    </source>
</evidence>
<accession>A0A918MKM4</accession>
<dbReference type="InterPro" id="IPR036390">
    <property type="entry name" value="WH_DNA-bd_sf"/>
</dbReference>
<dbReference type="PANTHER" id="PTHR43537">
    <property type="entry name" value="TRANSCRIPTIONAL REGULATOR, GNTR FAMILY"/>
    <property type="match status" value="1"/>
</dbReference>
<keyword evidence="2" id="KW-0238">DNA-binding</keyword>
<evidence type="ECO:0000256" key="3">
    <source>
        <dbReference type="ARBA" id="ARBA00023163"/>
    </source>
</evidence>
<dbReference type="InterPro" id="IPR000524">
    <property type="entry name" value="Tscrpt_reg_HTH_GntR"/>
</dbReference>
<keyword evidence="6" id="KW-1185">Reference proteome</keyword>
<dbReference type="GO" id="GO:0003677">
    <property type="term" value="F:DNA binding"/>
    <property type="evidence" value="ECO:0007669"/>
    <property type="project" value="UniProtKB-KW"/>
</dbReference>
<dbReference type="SUPFAM" id="SSF48008">
    <property type="entry name" value="GntR ligand-binding domain-like"/>
    <property type="match status" value="1"/>
</dbReference>
<dbReference type="SMART" id="SM00345">
    <property type="entry name" value="HTH_GNTR"/>
    <property type="match status" value="1"/>
</dbReference>
<dbReference type="Proteomes" id="UP000628984">
    <property type="component" value="Unassembled WGS sequence"/>
</dbReference>
<dbReference type="Gene3D" id="1.20.120.530">
    <property type="entry name" value="GntR ligand-binding domain-like"/>
    <property type="match status" value="1"/>
</dbReference>
<dbReference type="SMART" id="SM00895">
    <property type="entry name" value="FCD"/>
    <property type="match status" value="1"/>
</dbReference>
<keyword evidence="3" id="KW-0804">Transcription</keyword>
<dbReference type="PROSITE" id="PS50949">
    <property type="entry name" value="HTH_GNTR"/>
    <property type="match status" value="1"/>
</dbReference>
<protein>
    <submittedName>
        <fullName evidence="5">GntR family transcriptional regulator</fullName>
    </submittedName>
</protein>
<evidence type="ECO:0000256" key="1">
    <source>
        <dbReference type="ARBA" id="ARBA00023015"/>
    </source>
</evidence>
<dbReference type="InterPro" id="IPR036388">
    <property type="entry name" value="WH-like_DNA-bd_sf"/>
</dbReference>
<dbReference type="EMBL" id="BMYQ01000007">
    <property type="protein sequence ID" value="GGW35459.1"/>
    <property type="molecule type" value="Genomic_DNA"/>
</dbReference>
<evidence type="ECO:0000259" key="4">
    <source>
        <dbReference type="PROSITE" id="PS50949"/>
    </source>
</evidence>
<dbReference type="InterPro" id="IPR008920">
    <property type="entry name" value="TF_FadR/GntR_C"/>
</dbReference>
<dbReference type="GO" id="GO:0003700">
    <property type="term" value="F:DNA-binding transcription factor activity"/>
    <property type="evidence" value="ECO:0007669"/>
    <property type="project" value="InterPro"/>
</dbReference>
<dbReference type="InterPro" id="IPR011711">
    <property type="entry name" value="GntR_C"/>
</dbReference>
<keyword evidence="1" id="KW-0805">Transcription regulation</keyword>
<reference evidence="5" key="1">
    <citation type="journal article" date="2014" name="Int. J. Syst. Evol. Microbiol.">
        <title>Complete genome sequence of Corynebacterium casei LMG S-19264T (=DSM 44701T), isolated from a smear-ripened cheese.</title>
        <authorList>
            <consortium name="US DOE Joint Genome Institute (JGI-PGF)"/>
            <person name="Walter F."/>
            <person name="Albersmeier A."/>
            <person name="Kalinowski J."/>
            <person name="Ruckert C."/>
        </authorList>
    </citation>
    <scope>NUCLEOTIDE SEQUENCE</scope>
    <source>
        <strain evidence="5">KCTC 23714</strain>
    </source>
</reference>
<comment type="caution">
    <text evidence="5">The sequence shown here is derived from an EMBL/GenBank/DDBJ whole genome shotgun (WGS) entry which is preliminary data.</text>
</comment>
<organism evidence="5 6">
    <name type="scientific">Gemmobacter lanyuensis</name>
    <dbReference type="NCBI Taxonomy" id="1054497"/>
    <lineage>
        <taxon>Bacteria</taxon>
        <taxon>Pseudomonadati</taxon>
        <taxon>Pseudomonadota</taxon>
        <taxon>Alphaproteobacteria</taxon>
        <taxon>Rhodobacterales</taxon>
        <taxon>Paracoccaceae</taxon>
        <taxon>Gemmobacter</taxon>
    </lineage>
</organism>
<evidence type="ECO:0000313" key="6">
    <source>
        <dbReference type="Proteomes" id="UP000628984"/>
    </source>
</evidence>
<dbReference type="Pfam" id="PF00392">
    <property type="entry name" value="GntR"/>
    <property type="match status" value="1"/>
</dbReference>
<dbReference type="RefSeq" id="WP_189634211.1">
    <property type="nucleotide sequence ID" value="NZ_BMYQ01000007.1"/>
</dbReference>
<name>A0A918MKM4_9RHOB</name>